<reference evidence="1" key="1">
    <citation type="submission" date="2023-05" db="EMBL/GenBank/DDBJ databases">
        <authorList>
            <person name="Stuckert A."/>
        </authorList>
    </citation>
    <scope>NUCLEOTIDE SEQUENCE</scope>
</reference>
<protein>
    <submittedName>
        <fullName evidence="1">Uncharacterized protein</fullName>
    </submittedName>
</protein>
<organism evidence="1 2">
    <name type="scientific">Staurois parvus</name>
    <dbReference type="NCBI Taxonomy" id="386267"/>
    <lineage>
        <taxon>Eukaryota</taxon>
        <taxon>Metazoa</taxon>
        <taxon>Chordata</taxon>
        <taxon>Craniata</taxon>
        <taxon>Vertebrata</taxon>
        <taxon>Euteleostomi</taxon>
        <taxon>Amphibia</taxon>
        <taxon>Batrachia</taxon>
        <taxon>Anura</taxon>
        <taxon>Neobatrachia</taxon>
        <taxon>Ranoidea</taxon>
        <taxon>Ranidae</taxon>
        <taxon>Staurois</taxon>
    </lineage>
</organism>
<evidence type="ECO:0000313" key="1">
    <source>
        <dbReference type="EMBL" id="CAI9587105.1"/>
    </source>
</evidence>
<name>A0ABN9EQH9_9NEOB</name>
<dbReference type="EMBL" id="CATNWA010015816">
    <property type="protein sequence ID" value="CAI9587105.1"/>
    <property type="molecule type" value="Genomic_DNA"/>
</dbReference>
<accession>A0ABN9EQH9</accession>
<proteinExistence type="predicted"/>
<comment type="caution">
    <text evidence="1">The sequence shown here is derived from an EMBL/GenBank/DDBJ whole genome shotgun (WGS) entry which is preliminary data.</text>
</comment>
<evidence type="ECO:0000313" key="2">
    <source>
        <dbReference type="Proteomes" id="UP001162483"/>
    </source>
</evidence>
<gene>
    <name evidence="1" type="ORF">SPARVUS_LOCUS10516592</name>
</gene>
<dbReference type="Proteomes" id="UP001162483">
    <property type="component" value="Unassembled WGS sequence"/>
</dbReference>
<keyword evidence="2" id="KW-1185">Reference proteome</keyword>
<sequence length="88" mass="10507">MRKFSTLLNARTGRNYLNLINFRFKKPMERYLKTSMKVLSTSDQLTSMTLDQRLMTQVKSVERQHGQTEYCGGERNYHLRNQLETLIF</sequence>